<evidence type="ECO:0000259" key="4">
    <source>
        <dbReference type="Pfam" id="PF10342"/>
    </source>
</evidence>
<evidence type="ECO:0000313" key="6">
    <source>
        <dbReference type="Proteomes" id="UP000268093"/>
    </source>
</evidence>
<reference evidence="5 6" key="1">
    <citation type="journal article" date="2018" name="New Phytol.">
        <title>Phylogenomics of Endogonaceae and evolution of mycorrhizas within Mucoromycota.</title>
        <authorList>
            <person name="Chang Y."/>
            <person name="Desiro A."/>
            <person name="Na H."/>
            <person name="Sandor L."/>
            <person name="Lipzen A."/>
            <person name="Clum A."/>
            <person name="Barry K."/>
            <person name="Grigoriev I.V."/>
            <person name="Martin F.M."/>
            <person name="Stajich J.E."/>
            <person name="Smith M.E."/>
            <person name="Bonito G."/>
            <person name="Spatafora J.W."/>
        </authorList>
    </citation>
    <scope>NUCLEOTIDE SEQUENCE [LARGE SCALE GENOMIC DNA]</scope>
    <source>
        <strain evidence="5 6">GMNB39</strain>
    </source>
</reference>
<evidence type="ECO:0000256" key="1">
    <source>
        <dbReference type="ARBA" id="ARBA00022729"/>
    </source>
</evidence>
<keyword evidence="1 3" id="KW-0732">Signal</keyword>
<organism evidence="5 6">
    <name type="scientific">Jimgerdemannia flammicorona</name>
    <dbReference type="NCBI Taxonomy" id="994334"/>
    <lineage>
        <taxon>Eukaryota</taxon>
        <taxon>Fungi</taxon>
        <taxon>Fungi incertae sedis</taxon>
        <taxon>Mucoromycota</taxon>
        <taxon>Mucoromycotina</taxon>
        <taxon>Endogonomycetes</taxon>
        <taxon>Endogonales</taxon>
        <taxon>Endogonaceae</taxon>
        <taxon>Jimgerdemannia</taxon>
    </lineage>
</organism>
<feature type="compositionally biased region" description="Polar residues" evidence="2">
    <location>
        <begin position="207"/>
        <end position="216"/>
    </location>
</feature>
<dbReference type="Pfam" id="PF10342">
    <property type="entry name" value="Kre9_KNH"/>
    <property type="match status" value="1"/>
</dbReference>
<proteinExistence type="predicted"/>
<sequence length="236" mass="23682">MKFVILALVAFVASVSAQTTTPLCYITAPLQGTVWTVGQPATIAWNTPSSATFTQIFLMYGPSTTLQPVQQLAMNVPTAPMTYTFVVPATLAPRNDYAIVIGTQPTVAYSPQFSIQASKYPSYSPFPSPSRSKPTNTPPPFGTSGTGPVASGNATTPIAAASGTTVVMPSTPASTDTPAASGTGSLASASANPVSSSPAGSSPSAAQTKTSAGASNSVQMGVVAAAGVVVLVAMML</sequence>
<dbReference type="PANTHER" id="PTHR40633:SF1">
    <property type="entry name" value="GPI ANCHORED SERINE-THREONINE RICH PROTEIN (AFU_ORTHOLOGUE AFUA_1G03630)"/>
    <property type="match status" value="1"/>
</dbReference>
<feature type="region of interest" description="Disordered" evidence="2">
    <location>
        <begin position="124"/>
        <end position="216"/>
    </location>
</feature>
<dbReference type="EMBL" id="RBNI01003840">
    <property type="protein sequence ID" value="RUP48004.1"/>
    <property type="molecule type" value="Genomic_DNA"/>
</dbReference>
<dbReference type="PANTHER" id="PTHR40633">
    <property type="entry name" value="MATRIX PROTEIN, PUTATIVE (AFU_ORTHOLOGUE AFUA_8G05410)-RELATED"/>
    <property type="match status" value="1"/>
</dbReference>
<protein>
    <submittedName>
        <fullName evidence="5">Ser-Thr-rich glycosyl-phosphatidyl-inositol-anchored membrane family-domain-containing protein</fullName>
    </submittedName>
</protein>
<dbReference type="InterPro" id="IPR052982">
    <property type="entry name" value="SRP1/TIP1-like"/>
</dbReference>
<dbReference type="InterPro" id="IPR018466">
    <property type="entry name" value="Kre9/Knh1-like_N"/>
</dbReference>
<dbReference type="OrthoDB" id="2260257at2759"/>
<feature type="compositionally biased region" description="Polar residues" evidence="2">
    <location>
        <begin position="152"/>
        <end position="178"/>
    </location>
</feature>
<feature type="chain" id="PRO_5019100426" evidence="3">
    <location>
        <begin position="18"/>
        <end position="236"/>
    </location>
</feature>
<keyword evidence="6" id="KW-1185">Reference proteome</keyword>
<feature type="compositionally biased region" description="Low complexity" evidence="2">
    <location>
        <begin position="124"/>
        <end position="135"/>
    </location>
</feature>
<accession>A0A433DAZ2</accession>
<feature type="domain" description="Yeast cell wall synthesis Kre9/Knh1-like N-terminal" evidence="4">
    <location>
        <begin position="29"/>
        <end position="115"/>
    </location>
</feature>
<gene>
    <name evidence="5" type="ORF">BC936DRAFT_145081</name>
</gene>
<feature type="compositionally biased region" description="Low complexity" evidence="2">
    <location>
        <begin position="179"/>
        <end position="206"/>
    </location>
</feature>
<evidence type="ECO:0000313" key="5">
    <source>
        <dbReference type="EMBL" id="RUP48004.1"/>
    </source>
</evidence>
<evidence type="ECO:0000256" key="2">
    <source>
        <dbReference type="SAM" id="MobiDB-lite"/>
    </source>
</evidence>
<comment type="caution">
    <text evidence="5">The sequence shown here is derived from an EMBL/GenBank/DDBJ whole genome shotgun (WGS) entry which is preliminary data.</text>
</comment>
<evidence type="ECO:0000256" key="3">
    <source>
        <dbReference type="SAM" id="SignalP"/>
    </source>
</evidence>
<dbReference type="Proteomes" id="UP000268093">
    <property type="component" value="Unassembled WGS sequence"/>
</dbReference>
<name>A0A433DAZ2_9FUNG</name>
<dbReference type="AlphaFoldDB" id="A0A433DAZ2"/>
<feature type="signal peptide" evidence="3">
    <location>
        <begin position="1"/>
        <end position="17"/>
    </location>
</feature>